<organism evidence="2 3">
    <name type="scientific">Olsenella profusa F0195</name>
    <dbReference type="NCBI Taxonomy" id="1125712"/>
    <lineage>
        <taxon>Bacteria</taxon>
        <taxon>Bacillati</taxon>
        <taxon>Actinomycetota</taxon>
        <taxon>Coriobacteriia</taxon>
        <taxon>Coriobacteriales</taxon>
        <taxon>Atopobiaceae</taxon>
        <taxon>Olsenella</taxon>
    </lineage>
</organism>
<dbReference type="AlphaFoldDB" id="U2USN8"/>
<evidence type="ECO:0000256" key="1">
    <source>
        <dbReference type="SAM" id="Phobius"/>
    </source>
</evidence>
<dbReference type="PATRIC" id="fig|1125712.3.peg.2275"/>
<name>U2USN8_9ACTN</name>
<dbReference type="RefSeq" id="WP_021727188.1">
    <property type="nucleotide sequence ID" value="NZ_AWEZ01000069.1"/>
</dbReference>
<protein>
    <submittedName>
        <fullName evidence="2">Uncharacterized protein</fullName>
    </submittedName>
</protein>
<keyword evidence="1" id="KW-1133">Transmembrane helix</keyword>
<comment type="caution">
    <text evidence="2">The sequence shown here is derived from an EMBL/GenBank/DDBJ whole genome shotgun (WGS) entry which is preliminary data.</text>
</comment>
<keyword evidence="1" id="KW-0812">Transmembrane</keyword>
<reference evidence="2 3" key="1">
    <citation type="submission" date="2013-08" db="EMBL/GenBank/DDBJ databases">
        <authorList>
            <person name="Durkin A.S."/>
            <person name="Haft D.R."/>
            <person name="McCorrison J."/>
            <person name="Torralba M."/>
            <person name="Gillis M."/>
            <person name="Haft D.H."/>
            <person name="Methe B."/>
            <person name="Sutton G."/>
            <person name="Nelson K.E."/>
        </authorList>
    </citation>
    <scope>NUCLEOTIDE SEQUENCE [LARGE SCALE GENOMIC DNA]</scope>
    <source>
        <strain evidence="2 3">F0195</strain>
    </source>
</reference>
<evidence type="ECO:0000313" key="2">
    <source>
        <dbReference type="EMBL" id="ERL06132.1"/>
    </source>
</evidence>
<gene>
    <name evidence="2" type="ORF">HMPREF1316_0616</name>
</gene>
<dbReference type="Proteomes" id="UP000016638">
    <property type="component" value="Unassembled WGS sequence"/>
</dbReference>
<proteinExistence type="predicted"/>
<evidence type="ECO:0000313" key="3">
    <source>
        <dbReference type="Proteomes" id="UP000016638"/>
    </source>
</evidence>
<feature type="transmembrane region" description="Helical" evidence="1">
    <location>
        <begin position="38"/>
        <end position="56"/>
    </location>
</feature>
<dbReference type="EMBL" id="AWEZ01000069">
    <property type="protein sequence ID" value="ERL06132.1"/>
    <property type="molecule type" value="Genomic_DNA"/>
</dbReference>
<feature type="transmembrane region" description="Helical" evidence="1">
    <location>
        <begin position="68"/>
        <end position="85"/>
    </location>
</feature>
<keyword evidence="1" id="KW-0472">Membrane</keyword>
<accession>U2USN8</accession>
<keyword evidence="3" id="KW-1185">Reference proteome</keyword>
<sequence>MASGWLTRLMVPSGESRYAGLTARQAAGRFLGRRRLTVAAYVVAVFVLAFSCRAWAGPDIEHPEAIAFFVVALLATIALFALLLIRDISGFYGILHTDLDPQKMLDAISIVMERRKGRKWAQATYAIICAQCSQQLGRDDVALQWVDHAERDLRPRTAQRVLCCNVRANAARHSGDYEELARIRGQVEALLQTSRRMAKAGALVLAGIDFGLALEAGDWERCNEAIGTMRETAITPIQRLSPDVEAARLAAAQGDLTLARERFASVAARGGGIRAARDAAAWLAAHPAQAREPAAAAGRA</sequence>
<dbReference type="OrthoDB" id="9821614at2"/>